<name>A0A4R3XUQ8_9PROT</name>
<proteinExistence type="predicted"/>
<dbReference type="RefSeq" id="WP_124946439.1">
    <property type="nucleotide sequence ID" value="NZ_BHVT01000035.1"/>
</dbReference>
<evidence type="ECO:0000256" key="2">
    <source>
        <dbReference type="SAM" id="SignalP"/>
    </source>
</evidence>
<evidence type="ECO:0000313" key="4">
    <source>
        <dbReference type="Proteomes" id="UP000295367"/>
    </source>
</evidence>
<dbReference type="OrthoDB" id="596976at2"/>
<dbReference type="Proteomes" id="UP000295367">
    <property type="component" value="Unassembled WGS sequence"/>
</dbReference>
<feature type="signal peptide" evidence="2">
    <location>
        <begin position="1"/>
        <end position="20"/>
    </location>
</feature>
<comment type="caution">
    <text evidence="3">The sequence shown here is derived from an EMBL/GenBank/DDBJ whole genome shotgun (WGS) entry which is preliminary data.</text>
</comment>
<dbReference type="InterPro" id="IPR011673">
    <property type="entry name" value="DUF1615"/>
</dbReference>
<dbReference type="EMBL" id="SMCO01000018">
    <property type="protein sequence ID" value="TCV82880.1"/>
    <property type="molecule type" value="Genomic_DNA"/>
</dbReference>
<sequence>MQYRHLLFIASFVSLLNGCASTPINETPPALGKPAIPSQEASTFGTGSTTGAPVIERIIKPDTNLPYTTTPPQNVPPSIPSTAYPSAKEGQIAVAKLLPRTSDQKGWATDIFSAFAALHIPATKENFCATIAVIEQESSFQSDPVVPGLSGIVWKEIDTRRKKYNIPELVLDAALLKSSPDGRTYKARINALKTEKQMNALFDDMISELPYGKTLLSGYNPIRTGGPMQVSVEFAESQVKEKPYPYPRKDSLRNEVFSRKGGLYFGIAILLDYPAPYSQPIYRFADFNAGRYSARNAAFQNAIVKITGHPLALDGDLLRYNNGSPSIEPSTTQLALYSLSKKLHLSEAEILRDIKQEKNAAFAHSPLYQRLFSLADQSAGKILPRETMPRINLKSPKIHRKLTTEWFANRVDMRYKTCLSR</sequence>
<feature type="chain" id="PRO_5020612755" evidence="2">
    <location>
        <begin position="21"/>
        <end position="421"/>
    </location>
</feature>
<gene>
    <name evidence="3" type="ORF">EDC63_1189</name>
</gene>
<accession>A0A4R3XUQ8</accession>
<organism evidence="3 4">
    <name type="scientific">Sulfurirhabdus autotrophica</name>
    <dbReference type="NCBI Taxonomy" id="1706046"/>
    <lineage>
        <taxon>Bacteria</taxon>
        <taxon>Pseudomonadati</taxon>
        <taxon>Pseudomonadota</taxon>
        <taxon>Betaproteobacteria</taxon>
        <taxon>Nitrosomonadales</taxon>
        <taxon>Sulfuricellaceae</taxon>
        <taxon>Sulfurirhabdus</taxon>
    </lineage>
</organism>
<keyword evidence="2" id="KW-0732">Signal</keyword>
<keyword evidence="4" id="KW-1185">Reference proteome</keyword>
<reference evidence="3 4" key="1">
    <citation type="submission" date="2019-03" db="EMBL/GenBank/DDBJ databases">
        <title>Genomic Encyclopedia of Type Strains, Phase IV (KMG-IV): sequencing the most valuable type-strain genomes for metagenomic binning, comparative biology and taxonomic classification.</title>
        <authorList>
            <person name="Goeker M."/>
        </authorList>
    </citation>
    <scope>NUCLEOTIDE SEQUENCE [LARGE SCALE GENOMIC DNA]</scope>
    <source>
        <strain evidence="3 4">DSM 100309</strain>
    </source>
</reference>
<dbReference type="AlphaFoldDB" id="A0A4R3XUQ8"/>
<dbReference type="Pfam" id="PF07759">
    <property type="entry name" value="DUF1615"/>
    <property type="match status" value="1"/>
</dbReference>
<evidence type="ECO:0000313" key="3">
    <source>
        <dbReference type="EMBL" id="TCV82880.1"/>
    </source>
</evidence>
<protein>
    <submittedName>
        <fullName evidence="3">Uncharacterized protein DUF1615</fullName>
    </submittedName>
</protein>
<feature type="region of interest" description="Disordered" evidence="1">
    <location>
        <begin position="63"/>
        <end position="83"/>
    </location>
</feature>
<evidence type="ECO:0000256" key="1">
    <source>
        <dbReference type="SAM" id="MobiDB-lite"/>
    </source>
</evidence>